<organism evidence="2 3">
    <name type="scientific">Pedobacter chitinilyticus</name>
    <dbReference type="NCBI Taxonomy" id="2233776"/>
    <lineage>
        <taxon>Bacteria</taxon>
        <taxon>Pseudomonadati</taxon>
        <taxon>Bacteroidota</taxon>
        <taxon>Sphingobacteriia</taxon>
        <taxon>Sphingobacteriales</taxon>
        <taxon>Sphingobacteriaceae</taxon>
        <taxon>Pedobacter</taxon>
    </lineage>
</organism>
<protein>
    <recommendedName>
        <fullName evidence="4">Outer membrane protein beta-barrel domain-containing protein</fullName>
    </recommendedName>
</protein>
<keyword evidence="3" id="KW-1185">Reference proteome</keyword>
<dbReference type="EMBL" id="SAYW01000001">
    <property type="protein sequence ID" value="RWU10412.1"/>
    <property type="molecule type" value="Genomic_DNA"/>
</dbReference>
<dbReference type="RefSeq" id="WP_113645907.1">
    <property type="nucleotide sequence ID" value="NZ_QMHN01000001.1"/>
</dbReference>
<gene>
    <name evidence="2" type="ORF">DPV69_03465</name>
</gene>
<evidence type="ECO:0000313" key="2">
    <source>
        <dbReference type="EMBL" id="RWU10412.1"/>
    </source>
</evidence>
<keyword evidence="1" id="KW-0732">Signal</keyword>
<name>A0A3S3PVK5_9SPHI</name>
<reference evidence="2 3" key="1">
    <citation type="submission" date="2018-06" db="EMBL/GenBank/DDBJ databases">
        <title>Pedobacter endophyticus sp. nov., an endophytic bacterium isolated from a leaf of Triticum aestivum.</title>
        <authorList>
            <person name="Zhang L."/>
        </authorList>
    </citation>
    <scope>NUCLEOTIDE SEQUENCE [LARGE SCALE GENOMIC DNA]</scope>
    <source>
        <strain evidence="2 3">CM134L-2</strain>
    </source>
</reference>
<evidence type="ECO:0000313" key="3">
    <source>
        <dbReference type="Proteomes" id="UP000284120"/>
    </source>
</evidence>
<sequence length="249" mass="27783">MPIKHQLVTLVFAALLISSCSSIYMPSVPNTPMLTTKGEFAGGAHISLKGNASFNTAYAVTEHFAVMANAGFMNNEGRKKDINHKVFEFGGGYFKTFGPENNRILEIYGGLANGRSKRTFREYENDVVVSSDFYDAAYSKKFVQVNYSSKKVNDVNIFGFKFGLNYGTAWRLSFVETDDFYKNGVMQPNEDNVFLEPVFFTRMVLSEQIQLQYTSGSNIGLKSRKFLNAGHSVFTVGAVVNIGRKPKTK</sequence>
<comment type="caution">
    <text evidence="2">The sequence shown here is derived from an EMBL/GenBank/DDBJ whole genome shotgun (WGS) entry which is preliminary data.</text>
</comment>
<dbReference type="Proteomes" id="UP000284120">
    <property type="component" value="Unassembled WGS sequence"/>
</dbReference>
<evidence type="ECO:0008006" key="4">
    <source>
        <dbReference type="Google" id="ProtNLM"/>
    </source>
</evidence>
<evidence type="ECO:0000256" key="1">
    <source>
        <dbReference type="SAM" id="SignalP"/>
    </source>
</evidence>
<dbReference type="OrthoDB" id="1337415at2"/>
<feature type="chain" id="PRO_5018562654" description="Outer membrane protein beta-barrel domain-containing protein" evidence="1">
    <location>
        <begin position="25"/>
        <end position="249"/>
    </location>
</feature>
<dbReference type="AlphaFoldDB" id="A0A3S3PVK5"/>
<dbReference type="PROSITE" id="PS51257">
    <property type="entry name" value="PROKAR_LIPOPROTEIN"/>
    <property type="match status" value="1"/>
</dbReference>
<feature type="signal peptide" evidence="1">
    <location>
        <begin position="1"/>
        <end position="24"/>
    </location>
</feature>
<proteinExistence type="predicted"/>
<accession>A0A3S3PVK5</accession>